<proteinExistence type="predicted"/>
<protein>
    <submittedName>
        <fullName evidence="2">Uncharacterized protein</fullName>
    </submittedName>
</protein>
<feature type="compositionally biased region" description="Basic and acidic residues" evidence="1">
    <location>
        <begin position="155"/>
        <end position="164"/>
    </location>
</feature>
<dbReference type="RefSeq" id="XP_026612091.1">
    <property type="nucleotide sequence ID" value="XM_026758890.1"/>
</dbReference>
<name>A0A397GG15_ASPTH</name>
<organism evidence="2 3">
    <name type="scientific">Aspergillus thermomutatus</name>
    <name type="common">Neosartorya pseudofischeri</name>
    <dbReference type="NCBI Taxonomy" id="41047"/>
    <lineage>
        <taxon>Eukaryota</taxon>
        <taxon>Fungi</taxon>
        <taxon>Dikarya</taxon>
        <taxon>Ascomycota</taxon>
        <taxon>Pezizomycotina</taxon>
        <taxon>Eurotiomycetes</taxon>
        <taxon>Eurotiomycetidae</taxon>
        <taxon>Eurotiales</taxon>
        <taxon>Aspergillaceae</taxon>
        <taxon>Aspergillus</taxon>
        <taxon>Aspergillus subgen. Fumigati</taxon>
    </lineage>
</organism>
<feature type="region of interest" description="Disordered" evidence="1">
    <location>
        <begin position="123"/>
        <end position="179"/>
    </location>
</feature>
<dbReference type="Proteomes" id="UP000215305">
    <property type="component" value="Unassembled WGS sequence"/>
</dbReference>
<dbReference type="GeneID" id="38127245"/>
<evidence type="ECO:0000313" key="3">
    <source>
        <dbReference type="Proteomes" id="UP000215305"/>
    </source>
</evidence>
<feature type="compositionally biased region" description="Polar residues" evidence="1">
    <location>
        <begin position="165"/>
        <end position="175"/>
    </location>
</feature>
<sequence>MAPLSVESAMTKLLHTSRTIQRRNGVRPPEAKRIKHAASLLREGSPPPDAVGAGRQTTYLHFLQKLSGNSMVVLCAVGLGLSAIAIAREDVLLDLPHEINSTIAALDNPVLRRLANEYMGVAERTPPVRSTSDLENSPAAGPLTASHHGPSQNIDQDKVERTIEQRSSSKTNTGGPKQGIGLIGDVYELSLKDVQQIIESHQISGSILLTDTYGVNTTPFVTIPITNELTDRLISNRPRVSWNEP</sequence>
<dbReference type="EMBL" id="NKHU02000191">
    <property type="protein sequence ID" value="RHZ48754.1"/>
    <property type="molecule type" value="Genomic_DNA"/>
</dbReference>
<evidence type="ECO:0000313" key="2">
    <source>
        <dbReference type="EMBL" id="RHZ48754.1"/>
    </source>
</evidence>
<accession>A0A397GG15</accession>
<keyword evidence="3" id="KW-1185">Reference proteome</keyword>
<dbReference type="VEuPathDB" id="FungiDB:CDV56_105271"/>
<evidence type="ECO:0000256" key="1">
    <source>
        <dbReference type="SAM" id="MobiDB-lite"/>
    </source>
</evidence>
<dbReference type="AlphaFoldDB" id="A0A397GG15"/>
<comment type="caution">
    <text evidence="2">The sequence shown here is derived from an EMBL/GenBank/DDBJ whole genome shotgun (WGS) entry which is preliminary data.</text>
</comment>
<reference evidence="2" key="1">
    <citation type="submission" date="2018-08" db="EMBL/GenBank/DDBJ databases">
        <title>Draft genome sequence of azole-resistant Aspergillus thermomutatus (Neosartorya pseudofischeri) strain HMR AF 39, isolated from a human nasal aspirate.</title>
        <authorList>
            <person name="Parent-Michaud M."/>
            <person name="Dufresne P.J."/>
            <person name="Fournier E."/>
            <person name="Martineau C."/>
            <person name="Moreira S."/>
            <person name="Perkins V."/>
            <person name="De Repentigny L."/>
            <person name="Dufresne S.F."/>
        </authorList>
    </citation>
    <scope>NUCLEOTIDE SEQUENCE [LARGE SCALE GENOMIC DNA]</scope>
    <source>
        <strain evidence="2">HMR AF 39</strain>
    </source>
</reference>
<gene>
    <name evidence="2" type="ORF">CDV56_105271</name>
</gene>
<dbReference type="OrthoDB" id="4499469at2759"/>